<evidence type="ECO:0000313" key="10">
    <source>
        <dbReference type="EMBL" id="KAH7328968.1"/>
    </source>
</evidence>
<feature type="non-terminal residue" evidence="10">
    <location>
        <position position="455"/>
    </location>
</feature>
<sequence>RTFFGPRVIRNYEELPRDYRDQVGLHFASKDLSDAEVAKVFGPDMNTAAANQLLRILHGRRVAGTLYDPAFSVHTAQYSEEEMEKALKYLRKMVRVQEELNAGLRAEDELAEIEQENAEAEKAKEEKAKEEKAQEEKTQEKDPKEEGEAVAVKPDPVYGRSGLDEIRARNIAKRKAQEKILEEKRRAAEAEQGAKAGPVAKIIDDRGRAITNPKVAEYYEDAQSDLEEPPEMSHWQRILPSATAVVLSIGAFAALAMVYEEPSDRYRLFREISTAHATVATIIAINGLVYLAWRIPPLWRRLNRGWMLVVATVRPRMLFTAMFSHQNMGHMVVNMIPLWFVGSALHEELGRGDFLALYLSCGGLAYLGSLMFYTLMGRLDVATLGASGAVYGICSAYFWSHKDDGFRFLGLPKDGVHGSVFLAAISLLQVASLPMRHKTDVVSHVAGILAGILGI</sequence>
<organism evidence="10 11">
    <name type="scientific">Stachybotrys elegans</name>
    <dbReference type="NCBI Taxonomy" id="80388"/>
    <lineage>
        <taxon>Eukaryota</taxon>
        <taxon>Fungi</taxon>
        <taxon>Dikarya</taxon>
        <taxon>Ascomycota</taxon>
        <taxon>Pezizomycotina</taxon>
        <taxon>Sordariomycetes</taxon>
        <taxon>Hypocreomycetidae</taxon>
        <taxon>Hypocreales</taxon>
        <taxon>Stachybotryaceae</taxon>
        <taxon>Stachybotrys</taxon>
    </lineage>
</organism>
<feature type="transmembrane region" description="Helical" evidence="8">
    <location>
        <begin position="415"/>
        <end position="433"/>
    </location>
</feature>
<dbReference type="AlphaFoldDB" id="A0A8K0T318"/>
<keyword evidence="4" id="KW-0378">Hydrolase</keyword>
<feature type="non-terminal residue" evidence="10">
    <location>
        <position position="1"/>
    </location>
</feature>
<dbReference type="EMBL" id="JAGPNK010000001">
    <property type="protein sequence ID" value="KAH7328968.1"/>
    <property type="molecule type" value="Genomic_DNA"/>
</dbReference>
<accession>A0A8K0T318</accession>
<keyword evidence="5 8" id="KW-1133">Transmembrane helix</keyword>
<evidence type="ECO:0000256" key="1">
    <source>
        <dbReference type="ARBA" id="ARBA00004141"/>
    </source>
</evidence>
<proteinExistence type="inferred from homology"/>
<comment type="subcellular location">
    <subcellularLocation>
        <location evidence="1">Membrane</location>
        <topology evidence="1">Multi-pass membrane protein</topology>
    </subcellularLocation>
</comment>
<gene>
    <name evidence="10" type="ORF">B0I35DRAFT_343778</name>
</gene>
<dbReference type="Proteomes" id="UP000813444">
    <property type="component" value="Unassembled WGS sequence"/>
</dbReference>
<feature type="region of interest" description="Disordered" evidence="7">
    <location>
        <begin position="116"/>
        <end position="150"/>
    </location>
</feature>
<feature type="domain" description="Peptidase S54 rhomboid" evidence="9">
    <location>
        <begin position="318"/>
        <end position="453"/>
    </location>
</feature>
<dbReference type="OrthoDB" id="10260614at2759"/>
<name>A0A8K0T318_9HYPO</name>
<keyword evidence="11" id="KW-1185">Reference proteome</keyword>
<dbReference type="GO" id="GO:0004252">
    <property type="term" value="F:serine-type endopeptidase activity"/>
    <property type="evidence" value="ECO:0007669"/>
    <property type="project" value="InterPro"/>
</dbReference>
<dbReference type="GO" id="GO:0016020">
    <property type="term" value="C:membrane"/>
    <property type="evidence" value="ECO:0007669"/>
    <property type="project" value="UniProtKB-SubCell"/>
</dbReference>
<dbReference type="InterPro" id="IPR050925">
    <property type="entry name" value="Rhomboid_protease_S54"/>
</dbReference>
<dbReference type="InterPro" id="IPR022764">
    <property type="entry name" value="Peptidase_S54_rhomboid_dom"/>
</dbReference>
<evidence type="ECO:0000259" key="9">
    <source>
        <dbReference type="Pfam" id="PF01694"/>
    </source>
</evidence>
<evidence type="ECO:0000256" key="8">
    <source>
        <dbReference type="SAM" id="Phobius"/>
    </source>
</evidence>
<comment type="similarity">
    <text evidence="2">Belongs to the peptidase S54 family.</text>
</comment>
<dbReference type="Pfam" id="PF01694">
    <property type="entry name" value="Rhomboid"/>
    <property type="match status" value="1"/>
</dbReference>
<evidence type="ECO:0000256" key="3">
    <source>
        <dbReference type="ARBA" id="ARBA00022692"/>
    </source>
</evidence>
<feature type="compositionally biased region" description="Basic and acidic residues" evidence="7">
    <location>
        <begin position="119"/>
        <end position="147"/>
    </location>
</feature>
<evidence type="ECO:0000256" key="2">
    <source>
        <dbReference type="ARBA" id="ARBA00009045"/>
    </source>
</evidence>
<keyword evidence="6 8" id="KW-0472">Membrane</keyword>
<protein>
    <recommendedName>
        <fullName evidence="9">Peptidase S54 rhomboid domain-containing protein</fullName>
    </recommendedName>
</protein>
<evidence type="ECO:0000256" key="4">
    <source>
        <dbReference type="ARBA" id="ARBA00022801"/>
    </source>
</evidence>
<dbReference type="SUPFAM" id="SSF144091">
    <property type="entry name" value="Rhomboid-like"/>
    <property type="match status" value="1"/>
</dbReference>
<feature type="transmembrane region" description="Helical" evidence="8">
    <location>
        <begin position="274"/>
        <end position="293"/>
    </location>
</feature>
<dbReference type="PANTHER" id="PTHR43731">
    <property type="entry name" value="RHOMBOID PROTEASE"/>
    <property type="match status" value="1"/>
</dbReference>
<comment type="caution">
    <text evidence="10">The sequence shown here is derived from an EMBL/GenBank/DDBJ whole genome shotgun (WGS) entry which is preliminary data.</text>
</comment>
<feature type="transmembrane region" description="Helical" evidence="8">
    <location>
        <begin position="355"/>
        <end position="374"/>
    </location>
</feature>
<dbReference type="GO" id="GO:0006465">
    <property type="term" value="P:signal peptide processing"/>
    <property type="evidence" value="ECO:0007669"/>
    <property type="project" value="TreeGrafter"/>
</dbReference>
<keyword evidence="3 8" id="KW-0812">Transmembrane</keyword>
<evidence type="ECO:0000313" key="11">
    <source>
        <dbReference type="Proteomes" id="UP000813444"/>
    </source>
</evidence>
<dbReference type="InterPro" id="IPR035952">
    <property type="entry name" value="Rhomboid-like_sf"/>
</dbReference>
<feature type="transmembrane region" description="Helical" evidence="8">
    <location>
        <begin position="238"/>
        <end position="259"/>
    </location>
</feature>
<feature type="transmembrane region" description="Helical" evidence="8">
    <location>
        <begin position="381"/>
        <end position="400"/>
    </location>
</feature>
<reference evidence="10" key="1">
    <citation type="journal article" date="2021" name="Nat. Commun.">
        <title>Genetic determinants of endophytism in the Arabidopsis root mycobiome.</title>
        <authorList>
            <person name="Mesny F."/>
            <person name="Miyauchi S."/>
            <person name="Thiergart T."/>
            <person name="Pickel B."/>
            <person name="Atanasova L."/>
            <person name="Karlsson M."/>
            <person name="Huettel B."/>
            <person name="Barry K.W."/>
            <person name="Haridas S."/>
            <person name="Chen C."/>
            <person name="Bauer D."/>
            <person name="Andreopoulos W."/>
            <person name="Pangilinan J."/>
            <person name="LaButti K."/>
            <person name="Riley R."/>
            <person name="Lipzen A."/>
            <person name="Clum A."/>
            <person name="Drula E."/>
            <person name="Henrissat B."/>
            <person name="Kohler A."/>
            <person name="Grigoriev I.V."/>
            <person name="Martin F.M."/>
            <person name="Hacquard S."/>
        </authorList>
    </citation>
    <scope>NUCLEOTIDE SEQUENCE</scope>
    <source>
        <strain evidence="10">MPI-CAGE-CH-0235</strain>
    </source>
</reference>
<evidence type="ECO:0000256" key="5">
    <source>
        <dbReference type="ARBA" id="ARBA00022989"/>
    </source>
</evidence>
<dbReference type="PANTHER" id="PTHR43731:SF14">
    <property type="entry name" value="PRESENILIN-ASSOCIATED RHOMBOID-LIKE PROTEIN, MITOCHONDRIAL"/>
    <property type="match status" value="1"/>
</dbReference>
<dbReference type="Gene3D" id="1.20.1540.10">
    <property type="entry name" value="Rhomboid-like"/>
    <property type="match status" value="1"/>
</dbReference>
<evidence type="ECO:0000256" key="6">
    <source>
        <dbReference type="ARBA" id="ARBA00023136"/>
    </source>
</evidence>
<evidence type="ECO:0000256" key="7">
    <source>
        <dbReference type="SAM" id="MobiDB-lite"/>
    </source>
</evidence>